<name>A0A2V4WKM7_PAEBA</name>
<protein>
    <submittedName>
        <fullName evidence="4">CPBP family intramembrane metalloprotease</fullName>
    </submittedName>
</protein>
<dbReference type="EMBL" id="QJSW01000010">
    <property type="protein sequence ID" value="PYE48034.1"/>
    <property type="molecule type" value="Genomic_DNA"/>
</dbReference>
<feature type="transmembrane region" description="Helical" evidence="1">
    <location>
        <begin position="170"/>
        <end position="190"/>
    </location>
</feature>
<feature type="transmembrane region" description="Helical" evidence="1">
    <location>
        <begin position="81"/>
        <end position="102"/>
    </location>
</feature>
<evidence type="ECO:0000256" key="1">
    <source>
        <dbReference type="SAM" id="Phobius"/>
    </source>
</evidence>
<dbReference type="GO" id="GO:0008237">
    <property type="term" value="F:metallopeptidase activity"/>
    <property type="evidence" value="ECO:0007669"/>
    <property type="project" value="UniProtKB-KW"/>
</dbReference>
<feature type="transmembrane region" description="Helical" evidence="1">
    <location>
        <begin position="40"/>
        <end position="60"/>
    </location>
</feature>
<evidence type="ECO:0000313" key="4">
    <source>
        <dbReference type="EMBL" id="QKS55150.1"/>
    </source>
</evidence>
<dbReference type="InterPro" id="IPR003675">
    <property type="entry name" value="Rce1/LyrA-like_dom"/>
</dbReference>
<keyword evidence="1" id="KW-0472">Membrane</keyword>
<dbReference type="Proteomes" id="UP000509327">
    <property type="component" value="Chromosome"/>
</dbReference>
<dbReference type="GO" id="GO:0080120">
    <property type="term" value="P:CAAX-box protein maturation"/>
    <property type="evidence" value="ECO:0007669"/>
    <property type="project" value="UniProtKB-ARBA"/>
</dbReference>
<feature type="transmembrane region" description="Helical" evidence="1">
    <location>
        <begin position="244"/>
        <end position="262"/>
    </location>
</feature>
<dbReference type="PANTHER" id="PTHR39430">
    <property type="entry name" value="MEMBRANE-ASSOCIATED PROTEASE-RELATED"/>
    <property type="match status" value="1"/>
</dbReference>
<feature type="transmembrane region" description="Helical" evidence="1">
    <location>
        <begin position="114"/>
        <end position="133"/>
    </location>
</feature>
<keyword evidence="6" id="KW-1185">Reference proteome</keyword>
<keyword evidence="4" id="KW-0645">Protease</keyword>
<keyword evidence="1" id="KW-0812">Transmembrane</keyword>
<evidence type="ECO:0000313" key="6">
    <source>
        <dbReference type="Proteomes" id="UP000509327"/>
    </source>
</evidence>
<accession>A0A2V4WKM7</accession>
<proteinExistence type="predicted"/>
<evidence type="ECO:0000259" key="2">
    <source>
        <dbReference type="Pfam" id="PF02517"/>
    </source>
</evidence>
<dbReference type="EMBL" id="CP054614">
    <property type="protein sequence ID" value="QKS55150.1"/>
    <property type="molecule type" value="Genomic_DNA"/>
</dbReference>
<keyword evidence="1" id="KW-1133">Transmembrane helix</keyword>
<feature type="domain" description="CAAX prenyl protease 2/Lysostaphin resistance protein A-like" evidence="2">
    <location>
        <begin position="116"/>
        <end position="207"/>
    </location>
</feature>
<gene>
    <name evidence="3" type="ORF">DFQ00_11096</name>
    <name evidence="4" type="ORF">HUB98_01700</name>
</gene>
<dbReference type="PANTHER" id="PTHR39430:SF1">
    <property type="entry name" value="PROTEASE"/>
    <property type="match status" value="1"/>
</dbReference>
<sequence length="272" mass="29177">MKKKMRTVIRFPLVWMLTGAILLGISGFITQQLFTAADGMMSIVLALAGGALSIAIYRLIMKFMADRKVQELHMQRAASELMLGAIVGLLLIAASALIIMLLGGYRFTWSAEHAAGSIIAVAIGAAVVEELIFRGLFLQAIEKRGGSWIALAVTSLFFGLAHLPNPGATLWSSIAIVIEAGVLLGAGFLWRRNLWFVIGLHFAWNAVEGMLGIPVSGIVSQGFFDVELSGPALLTGGSFGLEASIVPILISLMIAIPMLIRAKRKGHIHSRK</sequence>
<dbReference type="AlphaFoldDB" id="A0A2V4WKM7"/>
<keyword evidence="4" id="KW-0482">Metalloprotease</keyword>
<dbReference type="GO" id="GO:0004175">
    <property type="term" value="F:endopeptidase activity"/>
    <property type="evidence" value="ECO:0007669"/>
    <property type="project" value="UniProtKB-ARBA"/>
</dbReference>
<evidence type="ECO:0000313" key="5">
    <source>
        <dbReference type="Proteomes" id="UP000247790"/>
    </source>
</evidence>
<organism evidence="3 5">
    <name type="scientific">Paenibacillus barcinonensis</name>
    <dbReference type="NCBI Taxonomy" id="198119"/>
    <lineage>
        <taxon>Bacteria</taxon>
        <taxon>Bacillati</taxon>
        <taxon>Bacillota</taxon>
        <taxon>Bacilli</taxon>
        <taxon>Bacillales</taxon>
        <taxon>Paenibacillaceae</taxon>
        <taxon>Paenibacillus</taxon>
    </lineage>
</organism>
<dbReference type="Proteomes" id="UP000247790">
    <property type="component" value="Unassembled WGS sequence"/>
</dbReference>
<feature type="transmembrane region" description="Helical" evidence="1">
    <location>
        <begin position="202"/>
        <end position="224"/>
    </location>
</feature>
<keyword evidence="4" id="KW-0378">Hydrolase</keyword>
<feature type="transmembrane region" description="Helical" evidence="1">
    <location>
        <begin position="145"/>
        <end position="164"/>
    </location>
</feature>
<reference evidence="4 6" key="2">
    <citation type="submission" date="2020-06" db="EMBL/GenBank/DDBJ databases">
        <title>Complete genome of Paenibacillus barcinonensis KACC11450.</title>
        <authorList>
            <person name="Kim M."/>
            <person name="Park Y.-J."/>
            <person name="Shin J.-H."/>
        </authorList>
    </citation>
    <scope>NUCLEOTIDE SEQUENCE [LARGE SCALE GENOMIC DNA]</scope>
    <source>
        <strain evidence="4 6">KACC11450</strain>
    </source>
</reference>
<evidence type="ECO:0000313" key="3">
    <source>
        <dbReference type="EMBL" id="PYE48034.1"/>
    </source>
</evidence>
<dbReference type="RefSeq" id="WP_110897574.1">
    <property type="nucleotide sequence ID" value="NZ_CP054614.1"/>
</dbReference>
<feature type="transmembrane region" description="Helical" evidence="1">
    <location>
        <begin position="12"/>
        <end position="34"/>
    </location>
</feature>
<reference evidence="3 5" key="1">
    <citation type="submission" date="2018-06" db="EMBL/GenBank/DDBJ databases">
        <title>Genomic Encyclopedia of Type Strains, Phase III (KMG-III): the genomes of soil and plant-associated and newly described type strains.</title>
        <authorList>
            <person name="Whitman W."/>
        </authorList>
    </citation>
    <scope>NUCLEOTIDE SEQUENCE [LARGE SCALE GENOMIC DNA]</scope>
    <source>
        <strain evidence="3 5">CECT 7022</strain>
    </source>
</reference>
<dbReference type="Pfam" id="PF02517">
    <property type="entry name" value="Rce1-like"/>
    <property type="match status" value="1"/>
</dbReference>
<dbReference type="OrthoDB" id="324900at2"/>